<keyword evidence="5" id="KW-0539">Nucleus</keyword>
<keyword evidence="4" id="KW-0040">ANK repeat</keyword>
<dbReference type="EMBL" id="CAJMWX010001377">
    <property type="protein sequence ID" value="CAE6485401.1"/>
    <property type="molecule type" value="Genomic_DNA"/>
</dbReference>
<comment type="caution">
    <text evidence="7">The sequence shown here is derived from an EMBL/GenBank/DDBJ whole genome shotgun (WGS) entry which is preliminary data.</text>
</comment>
<feature type="compositionally biased region" description="Basic and acidic residues" evidence="6">
    <location>
        <begin position="14"/>
        <end position="49"/>
    </location>
</feature>
<evidence type="ECO:0000313" key="7">
    <source>
        <dbReference type="EMBL" id="CAE6485401.1"/>
    </source>
</evidence>
<evidence type="ECO:0000256" key="4">
    <source>
        <dbReference type="ARBA" id="ARBA00023043"/>
    </source>
</evidence>
<dbReference type="InterPro" id="IPR038753">
    <property type="entry name" value="NFKBIL1"/>
</dbReference>
<dbReference type="PANTHER" id="PTHR15263">
    <property type="entry name" value="I-KAPPA-B-LIKE PROTEIN IKBL"/>
    <property type="match status" value="1"/>
</dbReference>
<comment type="subcellular location">
    <subcellularLocation>
        <location evidence="1">Nucleus</location>
    </subcellularLocation>
</comment>
<evidence type="ECO:0000256" key="6">
    <source>
        <dbReference type="SAM" id="MobiDB-lite"/>
    </source>
</evidence>
<reference evidence="7" key="1">
    <citation type="submission" date="2021-01" db="EMBL/GenBank/DDBJ databases">
        <authorList>
            <person name="Kaushik A."/>
        </authorList>
    </citation>
    <scope>NUCLEOTIDE SEQUENCE</scope>
    <source>
        <strain evidence="7">AG4-R118</strain>
    </source>
</reference>
<gene>
    <name evidence="7" type="ORF">RDB_LOCUS130998</name>
</gene>
<dbReference type="AlphaFoldDB" id="A0A8H3CNQ1"/>
<evidence type="ECO:0000256" key="3">
    <source>
        <dbReference type="ARBA" id="ARBA00022737"/>
    </source>
</evidence>
<dbReference type="Proteomes" id="UP000663888">
    <property type="component" value="Unassembled WGS sequence"/>
</dbReference>
<evidence type="ECO:0000256" key="1">
    <source>
        <dbReference type="ARBA" id="ARBA00004123"/>
    </source>
</evidence>
<protein>
    <submittedName>
        <fullName evidence="7">Uncharacterized protein</fullName>
    </submittedName>
</protein>
<sequence length="223" mass="26002">MPSCNRQERHRARQEHERLEAQKRKAERMEAHERRMKKQAEDAVRARADRARRHQERTAEEARRRREKDARYASSSSPRSSYSEYEYFYGAYYQSWTQANPPSPTKPIYEAISRYKAGLERMNQLAATSTVQLSFADIAWPTLYPIYGPHQISKEWVEHIALSELLCPGKDRRGRLFAFLLHWHPDKFLARWLQLVRESDRAAVKEGVTMIAGIVNGLLSGAA</sequence>
<feature type="region of interest" description="Disordered" evidence="6">
    <location>
        <begin position="1"/>
        <end position="80"/>
    </location>
</feature>
<dbReference type="GO" id="GO:0043124">
    <property type="term" value="P:negative regulation of canonical NF-kappaB signal transduction"/>
    <property type="evidence" value="ECO:0007669"/>
    <property type="project" value="InterPro"/>
</dbReference>
<evidence type="ECO:0000256" key="2">
    <source>
        <dbReference type="ARBA" id="ARBA00022553"/>
    </source>
</evidence>
<keyword evidence="2" id="KW-0597">Phosphoprotein</keyword>
<accession>A0A8H3CNQ1</accession>
<proteinExistence type="predicted"/>
<organism evidence="7 8">
    <name type="scientific">Rhizoctonia solani</name>
    <dbReference type="NCBI Taxonomy" id="456999"/>
    <lineage>
        <taxon>Eukaryota</taxon>
        <taxon>Fungi</taxon>
        <taxon>Dikarya</taxon>
        <taxon>Basidiomycota</taxon>
        <taxon>Agaricomycotina</taxon>
        <taxon>Agaricomycetes</taxon>
        <taxon>Cantharellales</taxon>
        <taxon>Ceratobasidiaceae</taxon>
        <taxon>Rhizoctonia</taxon>
    </lineage>
</organism>
<evidence type="ECO:0000256" key="5">
    <source>
        <dbReference type="ARBA" id="ARBA00023242"/>
    </source>
</evidence>
<dbReference type="GO" id="GO:0005634">
    <property type="term" value="C:nucleus"/>
    <property type="evidence" value="ECO:0007669"/>
    <property type="project" value="UniProtKB-SubCell"/>
</dbReference>
<keyword evidence="3" id="KW-0677">Repeat</keyword>
<feature type="compositionally biased region" description="Basic and acidic residues" evidence="6">
    <location>
        <begin position="56"/>
        <end position="71"/>
    </location>
</feature>
<dbReference type="PANTHER" id="PTHR15263:SF1">
    <property type="entry name" value="NF-KAPPA-B INHIBITOR-LIKE PROTEIN 1"/>
    <property type="match status" value="1"/>
</dbReference>
<evidence type="ECO:0000313" key="8">
    <source>
        <dbReference type="Proteomes" id="UP000663888"/>
    </source>
</evidence>
<name>A0A8H3CNQ1_9AGAM</name>